<dbReference type="EMBL" id="JACNJZ010000123">
    <property type="protein sequence ID" value="MBC8318029.1"/>
    <property type="molecule type" value="Genomic_DNA"/>
</dbReference>
<name>A0A8J6NDK4_9BACT</name>
<dbReference type="GO" id="GO:0005886">
    <property type="term" value="C:plasma membrane"/>
    <property type="evidence" value="ECO:0007669"/>
    <property type="project" value="TreeGrafter"/>
</dbReference>
<keyword evidence="10 13" id="KW-0067">ATP-binding</keyword>
<dbReference type="PANTHER" id="PTHR42724:SF1">
    <property type="entry name" value="TETRAACYLDISACCHARIDE 4'-KINASE, MITOCHONDRIAL-RELATED"/>
    <property type="match status" value="1"/>
</dbReference>
<dbReference type="GO" id="GO:0005524">
    <property type="term" value="F:ATP binding"/>
    <property type="evidence" value="ECO:0007669"/>
    <property type="project" value="UniProtKB-UniRule"/>
</dbReference>
<keyword evidence="9 13" id="KW-0418">Kinase</keyword>
<keyword evidence="11 13" id="KW-0443">Lipid metabolism</keyword>
<dbReference type="InterPro" id="IPR003758">
    <property type="entry name" value="LpxK"/>
</dbReference>
<gene>
    <name evidence="13 14" type="primary">lpxK</name>
    <name evidence="14" type="ORF">H8E41_08985</name>
</gene>
<comment type="caution">
    <text evidence="14">The sequence shown here is derived from an EMBL/GenBank/DDBJ whole genome shotgun (WGS) entry which is preliminary data.</text>
</comment>
<dbReference type="GO" id="GO:0009245">
    <property type="term" value="P:lipid A biosynthetic process"/>
    <property type="evidence" value="ECO:0007669"/>
    <property type="project" value="UniProtKB-UniRule"/>
</dbReference>
<evidence type="ECO:0000313" key="15">
    <source>
        <dbReference type="Proteomes" id="UP000614424"/>
    </source>
</evidence>
<keyword evidence="8 13" id="KW-0547">Nucleotide-binding</keyword>
<evidence type="ECO:0000256" key="1">
    <source>
        <dbReference type="ARBA" id="ARBA00002274"/>
    </source>
</evidence>
<comment type="catalytic activity">
    <reaction evidence="13">
        <text>a lipid A disaccharide + ATP = a lipid IVA + ADP + H(+)</text>
        <dbReference type="Rhea" id="RHEA:67840"/>
        <dbReference type="ChEBI" id="CHEBI:15378"/>
        <dbReference type="ChEBI" id="CHEBI:30616"/>
        <dbReference type="ChEBI" id="CHEBI:176343"/>
        <dbReference type="ChEBI" id="CHEBI:176425"/>
        <dbReference type="ChEBI" id="CHEBI:456216"/>
        <dbReference type="EC" id="2.7.1.130"/>
    </reaction>
</comment>
<dbReference type="UniPathway" id="UPA00359">
    <property type="reaction ID" value="UER00482"/>
</dbReference>
<comment type="similarity">
    <text evidence="13">Belongs to the LpxK family.</text>
</comment>
<dbReference type="PANTHER" id="PTHR42724">
    <property type="entry name" value="TETRAACYLDISACCHARIDE 4'-KINASE"/>
    <property type="match status" value="1"/>
</dbReference>
<dbReference type="Proteomes" id="UP000614424">
    <property type="component" value="Unassembled WGS sequence"/>
</dbReference>
<comment type="function">
    <text evidence="1 13">Transfers the gamma-phosphate of ATP to the 4'-position of a tetraacyldisaccharide 1-phosphate intermediate (termed DS-1-P) to form tetraacyldisaccharide 1,4'-bis-phosphate (lipid IVA).</text>
</comment>
<protein>
    <recommendedName>
        <fullName evidence="4 13">Tetraacyldisaccharide 4'-kinase</fullName>
        <ecNumber evidence="3 13">2.7.1.130</ecNumber>
    </recommendedName>
    <alternativeName>
        <fullName evidence="12 13">Lipid A 4'-kinase</fullName>
    </alternativeName>
</protein>
<evidence type="ECO:0000256" key="13">
    <source>
        <dbReference type="HAMAP-Rule" id="MF_00409"/>
    </source>
</evidence>
<sequence length="344" mass="37715">MNNINLLFSLGRPFAPLYGWLMSFRAALYKKGVFACHRLSVPVVSVGNLTMGGTGKTPVTLYLAKLLFDRRPAIVSRGYKGKSRKEIHVVSDGKTVDSNAAFSGDEPVFLAESLPGVPVLTAKKRVAAGRYAVDNFQAGIILLDDGFQHLALVRDVNIALFKIDSFLGNNRIFPGGDMREPLKALCRADCFVLTCVDDENRERAMSIRKALEKRFPEIPVYLAAFEPAGLVSMDGSEHAVDGCEKQKFYGFCGLASPVSFERTLAGAGIDLAGFQAFKDHHDYTGDDLNRLIGDAKTAGAQSLITTEKDMVKLKNMSCDFPLTALRMAVVPEEEFDQFVLDRLS</sequence>
<reference evidence="14 15" key="1">
    <citation type="submission" date="2020-08" db="EMBL/GenBank/DDBJ databases">
        <title>Bridging the membrane lipid divide: bacteria of the FCB group superphylum have the potential to synthesize archaeal ether lipids.</title>
        <authorList>
            <person name="Villanueva L."/>
            <person name="Von Meijenfeldt F.A.B."/>
            <person name="Westbye A.B."/>
            <person name="Yadav S."/>
            <person name="Hopmans E.C."/>
            <person name="Dutilh B.E."/>
            <person name="Sinninghe Damste J.S."/>
        </authorList>
    </citation>
    <scope>NUCLEOTIDE SEQUENCE [LARGE SCALE GENOMIC DNA]</scope>
    <source>
        <strain evidence="14">NIOZ-UU47</strain>
    </source>
</reference>
<evidence type="ECO:0000256" key="2">
    <source>
        <dbReference type="ARBA" id="ARBA00004870"/>
    </source>
</evidence>
<dbReference type="GO" id="GO:0009029">
    <property type="term" value="F:lipid-A 4'-kinase activity"/>
    <property type="evidence" value="ECO:0007669"/>
    <property type="project" value="UniProtKB-UniRule"/>
</dbReference>
<keyword evidence="5 13" id="KW-0444">Lipid biosynthesis</keyword>
<evidence type="ECO:0000256" key="5">
    <source>
        <dbReference type="ARBA" id="ARBA00022516"/>
    </source>
</evidence>
<evidence type="ECO:0000256" key="3">
    <source>
        <dbReference type="ARBA" id="ARBA00012071"/>
    </source>
</evidence>
<dbReference type="NCBIfam" id="TIGR00682">
    <property type="entry name" value="lpxK"/>
    <property type="match status" value="1"/>
</dbReference>
<keyword evidence="7 13" id="KW-0808">Transferase</keyword>
<evidence type="ECO:0000313" key="14">
    <source>
        <dbReference type="EMBL" id="MBC8318029.1"/>
    </source>
</evidence>
<proteinExistence type="inferred from homology"/>
<keyword evidence="6 13" id="KW-0441">Lipid A biosynthesis</keyword>
<feature type="binding site" evidence="13">
    <location>
        <begin position="50"/>
        <end position="57"/>
    </location>
    <ligand>
        <name>ATP</name>
        <dbReference type="ChEBI" id="CHEBI:30616"/>
    </ligand>
</feature>
<evidence type="ECO:0000256" key="12">
    <source>
        <dbReference type="ARBA" id="ARBA00029757"/>
    </source>
</evidence>
<dbReference type="AlphaFoldDB" id="A0A8J6NDK4"/>
<comment type="pathway">
    <text evidence="2 13">Glycolipid biosynthesis; lipid IV(A) biosynthesis; lipid IV(A) from (3R)-3-hydroxytetradecanoyl-[acyl-carrier-protein] and UDP-N-acetyl-alpha-D-glucosamine: step 6/6.</text>
</comment>
<evidence type="ECO:0000256" key="9">
    <source>
        <dbReference type="ARBA" id="ARBA00022777"/>
    </source>
</evidence>
<evidence type="ECO:0000256" key="7">
    <source>
        <dbReference type="ARBA" id="ARBA00022679"/>
    </source>
</evidence>
<dbReference type="GO" id="GO:0009244">
    <property type="term" value="P:lipopolysaccharide core region biosynthetic process"/>
    <property type="evidence" value="ECO:0007669"/>
    <property type="project" value="TreeGrafter"/>
</dbReference>
<evidence type="ECO:0000256" key="10">
    <source>
        <dbReference type="ARBA" id="ARBA00022840"/>
    </source>
</evidence>
<dbReference type="EC" id="2.7.1.130" evidence="3 13"/>
<evidence type="ECO:0000256" key="11">
    <source>
        <dbReference type="ARBA" id="ARBA00023098"/>
    </source>
</evidence>
<organism evidence="14 15">
    <name type="scientific">Candidatus Desulfobia pelagia</name>
    <dbReference type="NCBI Taxonomy" id="2841692"/>
    <lineage>
        <taxon>Bacteria</taxon>
        <taxon>Pseudomonadati</taxon>
        <taxon>Thermodesulfobacteriota</taxon>
        <taxon>Desulfobulbia</taxon>
        <taxon>Desulfobulbales</taxon>
        <taxon>Desulfobulbaceae</taxon>
        <taxon>Candidatus Desulfobia</taxon>
    </lineage>
</organism>
<evidence type="ECO:0000256" key="4">
    <source>
        <dbReference type="ARBA" id="ARBA00016436"/>
    </source>
</evidence>
<dbReference type="Pfam" id="PF02606">
    <property type="entry name" value="LpxK"/>
    <property type="match status" value="1"/>
</dbReference>
<dbReference type="HAMAP" id="MF_00409">
    <property type="entry name" value="LpxK"/>
    <property type="match status" value="1"/>
</dbReference>
<accession>A0A8J6NDK4</accession>
<evidence type="ECO:0000256" key="8">
    <source>
        <dbReference type="ARBA" id="ARBA00022741"/>
    </source>
</evidence>
<evidence type="ECO:0000256" key="6">
    <source>
        <dbReference type="ARBA" id="ARBA00022556"/>
    </source>
</evidence>